<gene>
    <name evidence="4" type="ORF">B0H16DRAFT_1514083</name>
</gene>
<feature type="domain" description="DCUN1" evidence="3">
    <location>
        <begin position="149"/>
        <end position="365"/>
    </location>
</feature>
<dbReference type="GO" id="GO:0032182">
    <property type="term" value="F:ubiquitin-like protein binding"/>
    <property type="evidence" value="ECO:0007669"/>
    <property type="project" value="TreeGrafter"/>
</dbReference>
<dbReference type="GO" id="GO:0031624">
    <property type="term" value="F:ubiquitin conjugating enzyme binding"/>
    <property type="evidence" value="ECO:0007669"/>
    <property type="project" value="TreeGrafter"/>
</dbReference>
<feature type="region of interest" description="Disordered" evidence="2">
    <location>
        <begin position="1"/>
        <end position="139"/>
    </location>
</feature>
<protein>
    <recommendedName>
        <fullName evidence="1">Defective in cullin neddylation protein</fullName>
    </recommendedName>
</protein>
<dbReference type="PANTHER" id="PTHR12281:SF12">
    <property type="entry name" value="DEFECTIVE IN CULLIN NEDDYLATION PROTEIN"/>
    <property type="match status" value="1"/>
</dbReference>
<dbReference type="AlphaFoldDB" id="A0AAD7JW64"/>
<evidence type="ECO:0000256" key="2">
    <source>
        <dbReference type="SAM" id="MobiDB-lite"/>
    </source>
</evidence>
<name>A0AAD7JW64_9AGAR</name>
<evidence type="ECO:0000259" key="3">
    <source>
        <dbReference type="PROSITE" id="PS51229"/>
    </source>
</evidence>
<evidence type="ECO:0000313" key="5">
    <source>
        <dbReference type="Proteomes" id="UP001215598"/>
    </source>
</evidence>
<dbReference type="InterPro" id="IPR042460">
    <property type="entry name" value="DCN1-like_PONY"/>
</dbReference>
<comment type="function">
    <text evidence="1">Neddylation of cullins play an essential role in the regulation of SCF-type complexes activity.</text>
</comment>
<sequence length="379" mass="40477">MPPKRKRAEDAPAAEATSSTRATRSSARQSTGSSKDDAPAAAKPAPAKKTATKAPKAAAKSSEAPAAKKAKTTASTSTTKATAKKAAPKKSKKAIEISSDGESDSFAADDEPAQIQPKPPKAAAPPAPAPTPAPAPVKAQASVSKIEPYSADRATALFKKYAEEDDPNTIGPDGFQQLCMDAQMPLEGALPLILSWQLNGSEMAKFTKQEWTKGTESLKVSSLSSLFLAISDLDKLLIQGKPAPKATAVKKDPYDKTAYNKYAADPKAAFGSLYTFCFALAKAEQSRNIEMEVSSAFWSVLLVPQYPVMSEVLEFIAEKGSYKAVNKDLWSMMLEFCRTVKPSLQDYEADGVRTTQHSQCTAFLIDRTTILTGMANALR</sequence>
<reference evidence="4" key="1">
    <citation type="submission" date="2023-03" db="EMBL/GenBank/DDBJ databases">
        <title>Massive genome expansion in bonnet fungi (Mycena s.s.) driven by repeated elements and novel gene families across ecological guilds.</title>
        <authorList>
            <consortium name="Lawrence Berkeley National Laboratory"/>
            <person name="Harder C.B."/>
            <person name="Miyauchi S."/>
            <person name="Viragh M."/>
            <person name="Kuo A."/>
            <person name="Thoen E."/>
            <person name="Andreopoulos B."/>
            <person name="Lu D."/>
            <person name="Skrede I."/>
            <person name="Drula E."/>
            <person name="Henrissat B."/>
            <person name="Morin E."/>
            <person name="Kohler A."/>
            <person name="Barry K."/>
            <person name="LaButti K."/>
            <person name="Morin E."/>
            <person name="Salamov A."/>
            <person name="Lipzen A."/>
            <person name="Mereny Z."/>
            <person name="Hegedus B."/>
            <person name="Baldrian P."/>
            <person name="Stursova M."/>
            <person name="Weitz H."/>
            <person name="Taylor A."/>
            <person name="Grigoriev I.V."/>
            <person name="Nagy L.G."/>
            <person name="Martin F."/>
            <person name="Kauserud H."/>
        </authorList>
    </citation>
    <scope>NUCLEOTIDE SEQUENCE</scope>
    <source>
        <strain evidence="4">CBHHK182m</strain>
    </source>
</reference>
<feature type="compositionally biased region" description="Acidic residues" evidence="2">
    <location>
        <begin position="99"/>
        <end position="112"/>
    </location>
</feature>
<dbReference type="EMBL" id="JARKIB010000015">
    <property type="protein sequence ID" value="KAJ7771610.1"/>
    <property type="molecule type" value="Genomic_DNA"/>
</dbReference>
<feature type="compositionally biased region" description="Pro residues" evidence="2">
    <location>
        <begin position="117"/>
        <end position="135"/>
    </location>
</feature>
<dbReference type="Gene3D" id="1.10.238.10">
    <property type="entry name" value="EF-hand"/>
    <property type="match status" value="1"/>
</dbReference>
<dbReference type="Gene3D" id="1.10.238.200">
    <property type="entry name" value="Cullin, PONY binding domain"/>
    <property type="match status" value="1"/>
</dbReference>
<dbReference type="Pfam" id="PF03556">
    <property type="entry name" value="Cullin_binding"/>
    <property type="match status" value="1"/>
</dbReference>
<dbReference type="PANTHER" id="PTHR12281">
    <property type="entry name" value="RP42 RELATED"/>
    <property type="match status" value="1"/>
</dbReference>
<feature type="compositionally biased region" description="Low complexity" evidence="2">
    <location>
        <begin position="11"/>
        <end position="81"/>
    </location>
</feature>
<dbReference type="PROSITE" id="PS51229">
    <property type="entry name" value="DCUN1"/>
    <property type="match status" value="1"/>
</dbReference>
<organism evidence="4 5">
    <name type="scientific">Mycena metata</name>
    <dbReference type="NCBI Taxonomy" id="1033252"/>
    <lineage>
        <taxon>Eukaryota</taxon>
        <taxon>Fungi</taxon>
        <taxon>Dikarya</taxon>
        <taxon>Basidiomycota</taxon>
        <taxon>Agaricomycotina</taxon>
        <taxon>Agaricomycetes</taxon>
        <taxon>Agaricomycetidae</taxon>
        <taxon>Agaricales</taxon>
        <taxon>Marasmiineae</taxon>
        <taxon>Mycenaceae</taxon>
        <taxon>Mycena</taxon>
    </lineage>
</organism>
<evidence type="ECO:0000313" key="4">
    <source>
        <dbReference type="EMBL" id="KAJ7771610.1"/>
    </source>
</evidence>
<dbReference type="GO" id="GO:0000151">
    <property type="term" value="C:ubiquitin ligase complex"/>
    <property type="evidence" value="ECO:0007669"/>
    <property type="project" value="TreeGrafter"/>
</dbReference>
<comment type="caution">
    <text evidence="4">The sequence shown here is derived from an EMBL/GenBank/DDBJ whole genome shotgun (WGS) entry which is preliminary data.</text>
</comment>
<dbReference type="Proteomes" id="UP001215598">
    <property type="component" value="Unassembled WGS sequence"/>
</dbReference>
<dbReference type="GO" id="GO:0045116">
    <property type="term" value="P:protein neddylation"/>
    <property type="evidence" value="ECO:0007669"/>
    <property type="project" value="TreeGrafter"/>
</dbReference>
<evidence type="ECO:0000256" key="1">
    <source>
        <dbReference type="RuleBase" id="RU410713"/>
    </source>
</evidence>
<feature type="compositionally biased region" description="Basic residues" evidence="2">
    <location>
        <begin position="82"/>
        <end position="92"/>
    </location>
</feature>
<keyword evidence="5" id="KW-1185">Reference proteome</keyword>
<accession>A0AAD7JW64</accession>
<dbReference type="GO" id="GO:0097602">
    <property type="term" value="F:cullin family protein binding"/>
    <property type="evidence" value="ECO:0007669"/>
    <property type="project" value="TreeGrafter"/>
</dbReference>
<proteinExistence type="predicted"/>
<dbReference type="InterPro" id="IPR014764">
    <property type="entry name" value="DCN-prot"/>
</dbReference>
<dbReference type="InterPro" id="IPR005176">
    <property type="entry name" value="PONY_dom"/>
</dbReference>